<sequence length="134" mass="15714">MKNAITLLLLTIALNHTVLSQSSSDKQLVFSTCLQLIQEELPELQQHSLLQSNQPQGVFTDQQQVGNWTVNIYTKNKSDHLPTLDFYIYEVKENKARLDFTVYGEDQNPIRWYYMEFQKEAEEWNLTNIKTKSI</sequence>
<comment type="caution">
    <text evidence="1">The sequence shown here is derived from an EMBL/GenBank/DDBJ whole genome shotgun (WGS) entry which is preliminary data.</text>
</comment>
<dbReference type="EMBL" id="BQKE01000002">
    <property type="protein sequence ID" value="GJM62573.1"/>
    <property type="molecule type" value="Genomic_DNA"/>
</dbReference>
<evidence type="ECO:0000313" key="1">
    <source>
        <dbReference type="EMBL" id="GJM62573.1"/>
    </source>
</evidence>
<dbReference type="AlphaFoldDB" id="A0AAN4VZF2"/>
<evidence type="ECO:0008006" key="3">
    <source>
        <dbReference type="Google" id="ProtNLM"/>
    </source>
</evidence>
<dbReference type="Proteomes" id="UP001310022">
    <property type="component" value="Unassembled WGS sequence"/>
</dbReference>
<protein>
    <recommendedName>
        <fullName evidence="3">DUF3888 domain-containing protein</fullName>
    </recommendedName>
</protein>
<keyword evidence="2" id="KW-1185">Reference proteome</keyword>
<gene>
    <name evidence="1" type="ORF">PEDI_31250</name>
</gene>
<name>A0AAN4VZF2_9BACT</name>
<proteinExistence type="predicted"/>
<evidence type="ECO:0000313" key="2">
    <source>
        <dbReference type="Proteomes" id="UP001310022"/>
    </source>
</evidence>
<accession>A0AAN4VZF2</accession>
<organism evidence="1 2">
    <name type="scientific">Persicobacter diffluens</name>
    <dbReference type="NCBI Taxonomy" id="981"/>
    <lineage>
        <taxon>Bacteria</taxon>
        <taxon>Pseudomonadati</taxon>
        <taxon>Bacteroidota</taxon>
        <taxon>Cytophagia</taxon>
        <taxon>Cytophagales</taxon>
        <taxon>Persicobacteraceae</taxon>
        <taxon>Persicobacter</taxon>
    </lineage>
</organism>
<reference evidence="1 2" key="1">
    <citation type="submission" date="2021-12" db="EMBL/GenBank/DDBJ databases">
        <title>Genome sequencing of bacteria with rrn-lacking chromosome and rrn-plasmid.</title>
        <authorList>
            <person name="Anda M."/>
            <person name="Iwasaki W."/>
        </authorList>
    </citation>
    <scope>NUCLEOTIDE SEQUENCE [LARGE SCALE GENOMIC DNA]</scope>
    <source>
        <strain evidence="1 2">NBRC 15940</strain>
    </source>
</reference>